<evidence type="ECO:0000259" key="5">
    <source>
        <dbReference type="PROSITE" id="PS50932"/>
    </source>
</evidence>
<keyword evidence="3" id="KW-0804">Transcription</keyword>
<sequence>MPVRSGTPGMVDVARLAGVSHQTVSRVVNGHPGVRPETAARVRAAITSLGYRRNATARALVTHRSGLIGAFTTPDIDTDRLLSGVEAAVRAAGRTLLITVVDPDDPTGVDRLLDRVVDGHLAVAPTTSLLATLGALPARPPTVIVEGPSHPLGPSVGADHRGAARALTHHLLDRGHRTVHHVTGPPGSHIAAERAAGWRAALAEAGIDAPEPVPGGTGPDTGHAAGRALADRHRAGEPITAVLAADDTLAAGLFHALADAGLHVPDRIAVAGIGDRPESTHLAPALTTVDTGPRAVGERAARILLDMVEGREGTDTTVPATAPRTRASTGHW</sequence>
<dbReference type="RefSeq" id="WP_311510150.1">
    <property type="nucleotide sequence ID" value="NZ_JAVREP010000001.1"/>
</dbReference>
<name>A0ABU2M440_9ACTN</name>
<feature type="domain" description="HTH lacI-type" evidence="5">
    <location>
        <begin position="8"/>
        <end position="62"/>
    </location>
</feature>
<dbReference type="SUPFAM" id="SSF47413">
    <property type="entry name" value="lambda repressor-like DNA-binding domains"/>
    <property type="match status" value="1"/>
</dbReference>
<dbReference type="InterPro" id="IPR046335">
    <property type="entry name" value="LacI/GalR-like_sensor"/>
</dbReference>
<evidence type="ECO:0000256" key="2">
    <source>
        <dbReference type="ARBA" id="ARBA00023125"/>
    </source>
</evidence>
<evidence type="ECO:0000256" key="4">
    <source>
        <dbReference type="SAM" id="MobiDB-lite"/>
    </source>
</evidence>
<dbReference type="InterPro" id="IPR000843">
    <property type="entry name" value="HTH_LacI"/>
</dbReference>
<accession>A0ABU2M440</accession>
<dbReference type="PROSITE" id="PS00356">
    <property type="entry name" value="HTH_LACI_1"/>
    <property type="match status" value="1"/>
</dbReference>
<feature type="region of interest" description="Disordered" evidence="4">
    <location>
        <begin position="311"/>
        <end position="332"/>
    </location>
</feature>
<keyword evidence="7" id="KW-1185">Reference proteome</keyword>
<dbReference type="Gene3D" id="3.40.50.2300">
    <property type="match status" value="2"/>
</dbReference>
<proteinExistence type="predicted"/>
<dbReference type="SUPFAM" id="SSF53822">
    <property type="entry name" value="Periplasmic binding protein-like I"/>
    <property type="match status" value="1"/>
</dbReference>
<keyword evidence="2 6" id="KW-0238">DNA-binding</keyword>
<evidence type="ECO:0000256" key="3">
    <source>
        <dbReference type="ARBA" id="ARBA00023163"/>
    </source>
</evidence>
<dbReference type="PROSITE" id="PS50932">
    <property type="entry name" value="HTH_LACI_2"/>
    <property type="match status" value="1"/>
</dbReference>
<dbReference type="CDD" id="cd01392">
    <property type="entry name" value="HTH_LacI"/>
    <property type="match status" value="1"/>
</dbReference>
<dbReference type="EMBL" id="JAVREP010000001">
    <property type="protein sequence ID" value="MDT0327367.1"/>
    <property type="molecule type" value="Genomic_DNA"/>
</dbReference>
<dbReference type="PANTHER" id="PTHR30146:SF109">
    <property type="entry name" value="HTH-TYPE TRANSCRIPTIONAL REGULATOR GALS"/>
    <property type="match status" value="1"/>
</dbReference>
<reference evidence="7" key="1">
    <citation type="submission" date="2023-07" db="EMBL/GenBank/DDBJ databases">
        <title>30 novel species of actinomycetes from the DSMZ collection.</title>
        <authorList>
            <person name="Nouioui I."/>
        </authorList>
    </citation>
    <scope>NUCLEOTIDE SEQUENCE [LARGE SCALE GENOMIC DNA]</scope>
    <source>
        <strain evidence="7">DSM 44743</strain>
    </source>
</reference>
<dbReference type="Pfam" id="PF00356">
    <property type="entry name" value="LacI"/>
    <property type="match status" value="1"/>
</dbReference>
<comment type="caution">
    <text evidence="6">The sequence shown here is derived from an EMBL/GenBank/DDBJ whole genome shotgun (WGS) entry which is preliminary data.</text>
</comment>
<feature type="compositionally biased region" description="Low complexity" evidence="4">
    <location>
        <begin position="315"/>
        <end position="332"/>
    </location>
</feature>
<keyword evidence="1" id="KW-0805">Transcription regulation</keyword>
<dbReference type="InterPro" id="IPR028082">
    <property type="entry name" value="Peripla_BP_I"/>
</dbReference>
<evidence type="ECO:0000313" key="6">
    <source>
        <dbReference type="EMBL" id="MDT0327367.1"/>
    </source>
</evidence>
<evidence type="ECO:0000313" key="7">
    <source>
        <dbReference type="Proteomes" id="UP001183390"/>
    </source>
</evidence>
<dbReference type="Pfam" id="PF13377">
    <property type="entry name" value="Peripla_BP_3"/>
    <property type="match status" value="1"/>
</dbReference>
<dbReference type="GO" id="GO:0003677">
    <property type="term" value="F:DNA binding"/>
    <property type="evidence" value="ECO:0007669"/>
    <property type="project" value="UniProtKB-KW"/>
</dbReference>
<dbReference type="PANTHER" id="PTHR30146">
    <property type="entry name" value="LACI-RELATED TRANSCRIPTIONAL REPRESSOR"/>
    <property type="match status" value="1"/>
</dbReference>
<dbReference type="Proteomes" id="UP001183390">
    <property type="component" value="Unassembled WGS sequence"/>
</dbReference>
<gene>
    <name evidence="6" type="ORF">RM479_02985</name>
</gene>
<protein>
    <submittedName>
        <fullName evidence="6">LacI family DNA-binding transcriptional regulator</fullName>
    </submittedName>
</protein>
<evidence type="ECO:0000256" key="1">
    <source>
        <dbReference type="ARBA" id="ARBA00023015"/>
    </source>
</evidence>
<dbReference type="SMART" id="SM00354">
    <property type="entry name" value="HTH_LACI"/>
    <property type="match status" value="1"/>
</dbReference>
<dbReference type="InterPro" id="IPR010982">
    <property type="entry name" value="Lambda_DNA-bd_dom_sf"/>
</dbReference>
<organism evidence="6 7">
    <name type="scientific">Nocardiopsis lambiniae</name>
    <dbReference type="NCBI Taxonomy" id="3075539"/>
    <lineage>
        <taxon>Bacteria</taxon>
        <taxon>Bacillati</taxon>
        <taxon>Actinomycetota</taxon>
        <taxon>Actinomycetes</taxon>
        <taxon>Streptosporangiales</taxon>
        <taxon>Nocardiopsidaceae</taxon>
        <taxon>Nocardiopsis</taxon>
    </lineage>
</organism>
<dbReference type="Gene3D" id="1.10.260.40">
    <property type="entry name" value="lambda repressor-like DNA-binding domains"/>
    <property type="match status" value="1"/>
</dbReference>